<dbReference type="InterPro" id="IPR011706">
    <property type="entry name" value="Cu-oxidase_C"/>
</dbReference>
<evidence type="ECO:0000256" key="2">
    <source>
        <dbReference type="ARBA" id="ARBA00023002"/>
    </source>
</evidence>
<evidence type="ECO:0000256" key="3">
    <source>
        <dbReference type="ARBA" id="ARBA00023008"/>
    </source>
</evidence>
<keyword evidence="2" id="KW-0560">Oxidoreductase</keyword>
<dbReference type="PANTHER" id="PTHR11709:SF394">
    <property type="entry name" value="FI03373P-RELATED"/>
    <property type="match status" value="1"/>
</dbReference>
<keyword evidence="10" id="KW-1185">Reference proteome</keyword>
<proteinExistence type="predicted"/>
<dbReference type="CDD" id="cd13861">
    <property type="entry name" value="CuRO_1_CumA_like"/>
    <property type="match status" value="1"/>
</dbReference>
<reference evidence="10" key="1">
    <citation type="journal article" date="2019" name="Int. J. Syst. Evol. Microbiol.">
        <title>The Global Catalogue of Microorganisms (GCM) 10K type strain sequencing project: providing services to taxonomists for standard genome sequencing and annotation.</title>
        <authorList>
            <consortium name="The Broad Institute Genomics Platform"/>
            <consortium name="The Broad Institute Genome Sequencing Center for Infectious Disease"/>
            <person name="Wu L."/>
            <person name="Ma J."/>
        </authorList>
    </citation>
    <scope>NUCLEOTIDE SEQUENCE [LARGE SCALE GENOMIC DNA]</scope>
    <source>
        <strain evidence="10">WYCCWR 12678</strain>
    </source>
</reference>
<dbReference type="Pfam" id="PF00394">
    <property type="entry name" value="Cu-oxidase"/>
    <property type="match status" value="1"/>
</dbReference>
<evidence type="ECO:0000256" key="4">
    <source>
        <dbReference type="SAM" id="MobiDB-lite"/>
    </source>
</evidence>
<evidence type="ECO:0000256" key="1">
    <source>
        <dbReference type="ARBA" id="ARBA00022723"/>
    </source>
</evidence>
<keyword evidence="1" id="KW-0479">Metal-binding</keyword>
<keyword evidence="5" id="KW-1133">Transmembrane helix</keyword>
<keyword evidence="5" id="KW-0472">Membrane</keyword>
<protein>
    <submittedName>
        <fullName evidence="9">Multicopper oxidase family protein</fullName>
    </submittedName>
</protein>
<organism evidence="9 10">
    <name type="scientific">Effusibacillus consociatus</name>
    <dbReference type="NCBI Taxonomy" id="1117041"/>
    <lineage>
        <taxon>Bacteria</taxon>
        <taxon>Bacillati</taxon>
        <taxon>Bacillota</taxon>
        <taxon>Bacilli</taxon>
        <taxon>Bacillales</taxon>
        <taxon>Alicyclobacillaceae</taxon>
        <taxon>Effusibacillus</taxon>
    </lineage>
</organism>
<dbReference type="InterPro" id="IPR045087">
    <property type="entry name" value="Cu-oxidase_fam"/>
</dbReference>
<feature type="domain" description="Plastocyanin-like" evidence="7">
    <location>
        <begin position="418"/>
        <end position="527"/>
    </location>
</feature>
<dbReference type="PROSITE" id="PS00079">
    <property type="entry name" value="MULTICOPPER_OXIDASE1"/>
    <property type="match status" value="1"/>
</dbReference>
<evidence type="ECO:0000256" key="5">
    <source>
        <dbReference type="SAM" id="Phobius"/>
    </source>
</evidence>
<dbReference type="InterPro" id="IPR008972">
    <property type="entry name" value="Cupredoxin"/>
</dbReference>
<feature type="region of interest" description="Disordered" evidence="4">
    <location>
        <begin position="195"/>
        <end position="252"/>
    </location>
</feature>
<evidence type="ECO:0000313" key="9">
    <source>
        <dbReference type="EMBL" id="MFC4767024.1"/>
    </source>
</evidence>
<keyword evidence="3" id="KW-0186">Copper</keyword>
<dbReference type="Pfam" id="PF07731">
    <property type="entry name" value="Cu-oxidase_2"/>
    <property type="match status" value="1"/>
</dbReference>
<dbReference type="Pfam" id="PF07732">
    <property type="entry name" value="Cu-oxidase_3"/>
    <property type="match status" value="1"/>
</dbReference>
<feature type="domain" description="Plastocyanin-like" evidence="6">
    <location>
        <begin position="252"/>
        <end position="352"/>
    </location>
</feature>
<dbReference type="InterPro" id="IPR011707">
    <property type="entry name" value="Cu-oxidase-like_N"/>
</dbReference>
<sequence>MRWNRKRKYTLITLTAAGVIATATWFGFNQDIFSTKGPFIAEAKTHHENGVTVKEFELTAQTGKQILKDGTKVDIWSYNGYSPGSQIRVTEGDRVRVTLKNDLPEPTSIHWHGIPVPNAMDGIPGVTQNAVRPGETFTYDFVATTPGTYWYHSHQKAVEQEDRGLYGTIIIEPKDPKVKYDRDYTLVLDEWMSGGTTGHEMGGSKTNSGNMQGMDHSKMGNGNQNMQGMDHSQMNQGTQGSNTNSNGSEMDHDTMMKTMYNVFTVNGKAGQSIQPVEVKQGENVKLRFVNAGFQTHKLHLQGQPFRITHTDGQPIENGPVLTDRLLAIAPGERYDIEFTAEGTGNFSIDNHTDSSAAKDMVIPIQYGSDSKRVNKEVDKKEDLPTIDLSKYVKAEPINPNMKFDIEQKLVLDSKMVTNNGKETLVYTINGKTYPDTDPITVKKGQRVKLTLTNPGKYDHPIHLHGHFFQVITKNGQPLNGSPLMKDTLNVRPGETYEIAFVADNDGNWMLHCHDLHHASAGMVTEVKYEGFKPSFTPDPTVGNMPE</sequence>
<dbReference type="Proteomes" id="UP001596002">
    <property type="component" value="Unassembled WGS sequence"/>
</dbReference>
<feature type="transmembrane region" description="Helical" evidence="5">
    <location>
        <begin position="9"/>
        <end position="28"/>
    </location>
</feature>
<comment type="caution">
    <text evidence="9">The sequence shown here is derived from an EMBL/GenBank/DDBJ whole genome shotgun (WGS) entry which is preliminary data.</text>
</comment>
<keyword evidence="5" id="KW-0812">Transmembrane</keyword>
<dbReference type="EMBL" id="JBHSHC010000042">
    <property type="protein sequence ID" value="MFC4767024.1"/>
    <property type="molecule type" value="Genomic_DNA"/>
</dbReference>
<evidence type="ECO:0000313" key="10">
    <source>
        <dbReference type="Proteomes" id="UP001596002"/>
    </source>
</evidence>
<dbReference type="PROSITE" id="PS00080">
    <property type="entry name" value="MULTICOPPER_OXIDASE2"/>
    <property type="match status" value="1"/>
</dbReference>
<accession>A0ABV9PZQ7</accession>
<dbReference type="RefSeq" id="WP_380024913.1">
    <property type="nucleotide sequence ID" value="NZ_JBHSHC010000042.1"/>
</dbReference>
<dbReference type="InterPro" id="IPR033138">
    <property type="entry name" value="Cu_oxidase_CS"/>
</dbReference>
<dbReference type="InterPro" id="IPR002355">
    <property type="entry name" value="Cu_oxidase_Cu_BS"/>
</dbReference>
<evidence type="ECO:0000259" key="8">
    <source>
        <dbReference type="Pfam" id="PF07732"/>
    </source>
</evidence>
<dbReference type="PANTHER" id="PTHR11709">
    <property type="entry name" value="MULTI-COPPER OXIDASE"/>
    <property type="match status" value="1"/>
</dbReference>
<evidence type="ECO:0000259" key="7">
    <source>
        <dbReference type="Pfam" id="PF07731"/>
    </source>
</evidence>
<feature type="domain" description="Plastocyanin-like" evidence="8">
    <location>
        <begin position="63"/>
        <end position="175"/>
    </location>
</feature>
<dbReference type="SUPFAM" id="SSF49503">
    <property type="entry name" value="Cupredoxins"/>
    <property type="match status" value="3"/>
</dbReference>
<name>A0ABV9PZQ7_9BACL</name>
<dbReference type="Gene3D" id="2.60.40.420">
    <property type="entry name" value="Cupredoxins - blue copper proteins"/>
    <property type="match status" value="2"/>
</dbReference>
<gene>
    <name evidence="9" type="ORF">ACFO8Q_06535</name>
</gene>
<dbReference type="CDD" id="cd04202">
    <property type="entry name" value="CuRO_D2_2dMcoN_like"/>
    <property type="match status" value="2"/>
</dbReference>
<dbReference type="InterPro" id="IPR001117">
    <property type="entry name" value="Cu-oxidase_2nd"/>
</dbReference>
<feature type="compositionally biased region" description="Polar residues" evidence="4">
    <location>
        <begin position="220"/>
        <end position="248"/>
    </location>
</feature>
<evidence type="ECO:0000259" key="6">
    <source>
        <dbReference type="Pfam" id="PF00394"/>
    </source>
</evidence>